<dbReference type="Gene3D" id="1.10.12.10">
    <property type="entry name" value="Lyase 2-enoyl-coa Hydratase, Chain A, domain 2"/>
    <property type="match status" value="1"/>
</dbReference>
<evidence type="ECO:0000256" key="3">
    <source>
        <dbReference type="RuleBase" id="RU003707"/>
    </source>
</evidence>
<dbReference type="EC" id="4.2.1.17" evidence="4"/>
<keyword evidence="2 4" id="KW-0456">Lyase</keyword>
<keyword evidence="5" id="KW-1185">Reference proteome</keyword>
<dbReference type="EMBL" id="JTFC01000008">
    <property type="protein sequence ID" value="RUS58072.1"/>
    <property type="molecule type" value="Genomic_DNA"/>
</dbReference>
<organism evidence="4 5">
    <name type="scientific">Candidatus Kurthia intestinigallinarum</name>
    <dbReference type="NCBI Taxonomy" id="1562256"/>
    <lineage>
        <taxon>Bacteria</taxon>
        <taxon>Bacillati</taxon>
        <taxon>Bacillota</taxon>
        <taxon>Bacilli</taxon>
        <taxon>Bacillales</taxon>
        <taxon>Caryophanaceae</taxon>
        <taxon>Kurthia</taxon>
    </lineage>
</organism>
<name>A0A433RXR4_9BACL</name>
<dbReference type="RefSeq" id="WP_126989408.1">
    <property type="nucleotide sequence ID" value="NZ_JTFC01000008.1"/>
</dbReference>
<proteinExistence type="inferred from homology"/>
<accession>A0A433RXR4</accession>
<evidence type="ECO:0000256" key="1">
    <source>
        <dbReference type="ARBA" id="ARBA00005254"/>
    </source>
</evidence>
<evidence type="ECO:0000313" key="4">
    <source>
        <dbReference type="EMBL" id="RUS58072.1"/>
    </source>
</evidence>
<dbReference type="PROSITE" id="PS00166">
    <property type="entry name" value="ENOYL_COA_HYDRATASE"/>
    <property type="match status" value="1"/>
</dbReference>
<dbReference type="Pfam" id="PF00378">
    <property type="entry name" value="ECH_1"/>
    <property type="match status" value="1"/>
</dbReference>
<dbReference type="PANTHER" id="PTHR11941:SF54">
    <property type="entry name" value="ENOYL-COA HYDRATASE, MITOCHONDRIAL"/>
    <property type="match status" value="1"/>
</dbReference>
<gene>
    <name evidence="4" type="ORF">QI30_02680</name>
</gene>
<sequence length="258" mass="27794">MSYVIVEVDNHIATITLNRPEAANSMSLAMLEEYKAALETIAHNREIRVVLLTGAGDKVFCAGADLKERQSMDEVQTRQTVALIGEVIRQTEALPQPVIAVINGVAVGGGLEISLACDIRVASTMAKVGLTETALGIIPGAGGTQRLARLIGAGKAKELIYTARRISGEEALQLGVIEHLYVPEMLMEEAQKLAQEMAKNAPLSLIQAKKAIQAGLQTDLATGLEIEALAYERLLHSEDRLEGLQAFKEKRAPQFKGQ</sequence>
<dbReference type="FunFam" id="3.90.226.10:FF:000009">
    <property type="entry name" value="Carnitinyl-CoA dehydratase"/>
    <property type="match status" value="1"/>
</dbReference>
<evidence type="ECO:0000256" key="2">
    <source>
        <dbReference type="ARBA" id="ARBA00023239"/>
    </source>
</evidence>
<dbReference type="Proteomes" id="UP000288623">
    <property type="component" value="Unassembled WGS sequence"/>
</dbReference>
<dbReference type="GO" id="GO:0004300">
    <property type="term" value="F:enoyl-CoA hydratase activity"/>
    <property type="evidence" value="ECO:0007669"/>
    <property type="project" value="UniProtKB-EC"/>
</dbReference>
<dbReference type="OrthoDB" id="9775794at2"/>
<dbReference type="InterPro" id="IPR029045">
    <property type="entry name" value="ClpP/crotonase-like_dom_sf"/>
</dbReference>
<dbReference type="GO" id="GO:0006635">
    <property type="term" value="P:fatty acid beta-oxidation"/>
    <property type="evidence" value="ECO:0007669"/>
    <property type="project" value="TreeGrafter"/>
</dbReference>
<dbReference type="PANTHER" id="PTHR11941">
    <property type="entry name" value="ENOYL-COA HYDRATASE-RELATED"/>
    <property type="match status" value="1"/>
</dbReference>
<dbReference type="NCBIfam" id="NF005802">
    <property type="entry name" value="PRK07657.1"/>
    <property type="match status" value="1"/>
</dbReference>
<evidence type="ECO:0000313" key="5">
    <source>
        <dbReference type="Proteomes" id="UP000288623"/>
    </source>
</evidence>
<dbReference type="FunFam" id="1.10.12.10:FF:000001">
    <property type="entry name" value="Probable enoyl-CoA hydratase, mitochondrial"/>
    <property type="match status" value="1"/>
</dbReference>
<comment type="caution">
    <text evidence="4">The sequence shown here is derived from an EMBL/GenBank/DDBJ whole genome shotgun (WGS) entry which is preliminary data.</text>
</comment>
<comment type="similarity">
    <text evidence="1 3">Belongs to the enoyl-CoA hydratase/isomerase family.</text>
</comment>
<reference evidence="4 5" key="1">
    <citation type="submission" date="2014-11" db="EMBL/GenBank/DDBJ databases">
        <title>Genome sequence and analysis of novel Kurthia sp.</title>
        <authorList>
            <person name="Lawson J.N."/>
            <person name="Gonzalez J.E."/>
            <person name="Rinauldi L."/>
            <person name="Xuan Z."/>
            <person name="Firman A."/>
            <person name="Shaddox L."/>
            <person name="Trudeau A."/>
            <person name="Shah S."/>
            <person name="Reiman D."/>
        </authorList>
    </citation>
    <scope>NUCLEOTIDE SEQUENCE [LARGE SCALE GENOMIC DNA]</scope>
    <source>
        <strain evidence="4 5">3B1D</strain>
    </source>
</reference>
<dbReference type="Gene3D" id="3.90.226.10">
    <property type="entry name" value="2-enoyl-CoA Hydratase, Chain A, domain 1"/>
    <property type="match status" value="1"/>
</dbReference>
<dbReference type="InterPro" id="IPR001753">
    <property type="entry name" value="Enoyl-CoA_hydra/iso"/>
</dbReference>
<dbReference type="CDD" id="cd06558">
    <property type="entry name" value="crotonase-like"/>
    <property type="match status" value="1"/>
</dbReference>
<dbReference type="InterPro" id="IPR014748">
    <property type="entry name" value="Enoyl-CoA_hydra_C"/>
</dbReference>
<dbReference type="AlphaFoldDB" id="A0A433RXR4"/>
<dbReference type="InterPro" id="IPR018376">
    <property type="entry name" value="Enoyl-CoA_hyd/isom_CS"/>
</dbReference>
<protein>
    <submittedName>
        <fullName evidence="4">Enoyl-CoA hydratase</fullName>
        <ecNumber evidence="4">4.2.1.17</ecNumber>
    </submittedName>
</protein>
<dbReference type="SUPFAM" id="SSF52096">
    <property type="entry name" value="ClpP/crotonase"/>
    <property type="match status" value="1"/>
</dbReference>